<dbReference type="AlphaFoldDB" id="A0A415E0T7"/>
<feature type="domain" description="AbiEi antitoxin N-terminal" evidence="1">
    <location>
        <begin position="6"/>
        <end position="53"/>
    </location>
</feature>
<dbReference type="Proteomes" id="UP000284841">
    <property type="component" value="Unassembled WGS sequence"/>
</dbReference>
<reference evidence="2 3" key="1">
    <citation type="submission" date="2018-08" db="EMBL/GenBank/DDBJ databases">
        <title>A genome reference for cultivated species of the human gut microbiota.</title>
        <authorList>
            <person name="Zou Y."/>
            <person name="Xue W."/>
            <person name="Luo G."/>
        </authorList>
    </citation>
    <scope>NUCLEOTIDE SEQUENCE [LARGE SCALE GENOMIC DNA]</scope>
    <source>
        <strain evidence="2 3">AM07-24</strain>
    </source>
</reference>
<evidence type="ECO:0000313" key="3">
    <source>
        <dbReference type="Proteomes" id="UP000284841"/>
    </source>
</evidence>
<proteinExistence type="predicted"/>
<dbReference type="EMBL" id="QRMS01000003">
    <property type="protein sequence ID" value="RHJ87235.1"/>
    <property type="molecule type" value="Genomic_DNA"/>
</dbReference>
<dbReference type="Pfam" id="PF13338">
    <property type="entry name" value="AbiEi_4"/>
    <property type="match status" value="1"/>
</dbReference>
<dbReference type="OrthoDB" id="9801429at2"/>
<name>A0A415E0T7_9FIRM</name>
<protein>
    <submittedName>
        <fullName evidence="2">Abortive phage infection protein</fullName>
    </submittedName>
</protein>
<keyword evidence="3" id="KW-1185">Reference proteome</keyword>
<sequence length="197" mass="22629">MTINQDLYEAIKKNNNMITTAQVLALGYSKQLLTNYVKAGLLERSRHGVYTLPDAVHDDMYTMMLRSDNIVFSHDTALFLNGLSERTPFTHTVTIRSNTSLPNSLKDECKCFYVKPQLHCIGVIERSTILGNTVRCYDLERTICDLLRCRKRCDEETVISAVKNYAAYDKKNLNLLSVYAKQFKVTSELKRYLEVLL</sequence>
<organism evidence="2 3">
    <name type="scientific">Emergencia timonensis</name>
    <dbReference type="NCBI Taxonomy" id="1776384"/>
    <lineage>
        <taxon>Bacteria</taxon>
        <taxon>Bacillati</taxon>
        <taxon>Bacillota</taxon>
        <taxon>Clostridia</taxon>
        <taxon>Peptostreptococcales</taxon>
        <taxon>Anaerovoracaceae</taxon>
        <taxon>Emergencia</taxon>
    </lineage>
</organism>
<dbReference type="InterPro" id="IPR025159">
    <property type="entry name" value="AbiEi_N"/>
</dbReference>
<dbReference type="STRING" id="1776384.GCA_900086585_00702"/>
<evidence type="ECO:0000259" key="1">
    <source>
        <dbReference type="Pfam" id="PF13338"/>
    </source>
</evidence>
<gene>
    <name evidence="2" type="ORF">DW099_11070</name>
</gene>
<comment type="caution">
    <text evidence="2">The sequence shown here is derived from an EMBL/GenBank/DDBJ whole genome shotgun (WGS) entry which is preliminary data.</text>
</comment>
<accession>A0A415E0T7</accession>
<evidence type="ECO:0000313" key="2">
    <source>
        <dbReference type="EMBL" id="RHJ87235.1"/>
    </source>
</evidence>
<dbReference type="RefSeq" id="WP_118335779.1">
    <property type="nucleotide sequence ID" value="NZ_AP025567.1"/>
</dbReference>